<proteinExistence type="predicted"/>
<organism evidence="1 2">
    <name type="scientific">Streptomyces tubercidicus</name>
    <dbReference type="NCBI Taxonomy" id="47759"/>
    <lineage>
        <taxon>Bacteria</taxon>
        <taxon>Bacillati</taxon>
        <taxon>Actinomycetota</taxon>
        <taxon>Actinomycetes</taxon>
        <taxon>Kitasatosporales</taxon>
        <taxon>Streptomycetaceae</taxon>
        <taxon>Streptomyces</taxon>
    </lineage>
</organism>
<reference evidence="1 2" key="1">
    <citation type="submission" date="2019-12" db="EMBL/GenBank/DDBJ databases">
        <title>Whole genome shotgun sequence of Streptomyces tubercidicus NBRC 13090.</title>
        <authorList>
            <person name="Ichikawa N."/>
            <person name="Kimura A."/>
            <person name="Kitahashi Y."/>
            <person name="Komaki H."/>
            <person name="Tamura T."/>
        </authorList>
    </citation>
    <scope>NUCLEOTIDE SEQUENCE [LARGE SCALE GENOMIC DNA]</scope>
    <source>
        <strain evidence="1 2">NBRC 13090</strain>
    </source>
</reference>
<keyword evidence="2" id="KW-1185">Reference proteome</keyword>
<sequence>MISGILFRIRTGVPWRDLPERYGNRPYSAEDMTALESFTFVRHVDGLRHSFERDGESHDRPAYRRTDGQVWCVWGPDDGWHCELADGLVTAHPLNRDSDEPEPPATVWRSFKGDRSYLYDLRHLEPEV</sequence>
<accession>A0A640UR08</accession>
<evidence type="ECO:0008006" key="3">
    <source>
        <dbReference type="Google" id="ProtNLM"/>
    </source>
</evidence>
<gene>
    <name evidence="1" type="ORF">Stube_12090</name>
</gene>
<dbReference type="AlphaFoldDB" id="A0A640UR08"/>
<evidence type="ECO:0000313" key="2">
    <source>
        <dbReference type="Proteomes" id="UP000431826"/>
    </source>
</evidence>
<protein>
    <recommendedName>
        <fullName evidence="3">Transposase</fullName>
    </recommendedName>
</protein>
<comment type="caution">
    <text evidence="1">The sequence shown here is derived from an EMBL/GenBank/DDBJ whole genome shotgun (WGS) entry which is preliminary data.</text>
</comment>
<dbReference type="EMBL" id="BLIR01000001">
    <property type="protein sequence ID" value="GFE36536.1"/>
    <property type="molecule type" value="Genomic_DNA"/>
</dbReference>
<dbReference type="Proteomes" id="UP000431826">
    <property type="component" value="Unassembled WGS sequence"/>
</dbReference>
<name>A0A640UR08_9ACTN</name>
<evidence type="ECO:0000313" key="1">
    <source>
        <dbReference type="EMBL" id="GFE36536.1"/>
    </source>
</evidence>